<dbReference type="Gene3D" id="1.25.40.10">
    <property type="entry name" value="Tetratricopeptide repeat domain"/>
    <property type="match status" value="1"/>
</dbReference>
<dbReference type="PROSITE" id="PS00622">
    <property type="entry name" value="HTH_LUXR_1"/>
    <property type="match status" value="1"/>
</dbReference>
<evidence type="ECO:0000313" key="5">
    <source>
        <dbReference type="Proteomes" id="UP001183202"/>
    </source>
</evidence>
<dbReference type="RefSeq" id="WP_311556577.1">
    <property type="nucleotide sequence ID" value="NZ_JAVREJ010000008.1"/>
</dbReference>
<feature type="domain" description="HTH luxR-type" evidence="3">
    <location>
        <begin position="789"/>
        <end position="854"/>
    </location>
</feature>
<dbReference type="Pfam" id="PF13191">
    <property type="entry name" value="AAA_16"/>
    <property type="match status" value="1"/>
</dbReference>
<name>A0ABU2NB94_9PSEU</name>
<evidence type="ECO:0000256" key="2">
    <source>
        <dbReference type="ARBA" id="ARBA00022840"/>
    </source>
</evidence>
<proteinExistence type="predicted"/>
<accession>A0ABU2NB94</accession>
<keyword evidence="5" id="KW-1185">Reference proteome</keyword>
<dbReference type="PROSITE" id="PS50043">
    <property type="entry name" value="HTH_LUXR_2"/>
    <property type="match status" value="1"/>
</dbReference>
<dbReference type="InterPro" id="IPR016032">
    <property type="entry name" value="Sig_transdc_resp-reg_C-effctor"/>
</dbReference>
<dbReference type="PRINTS" id="PR00038">
    <property type="entry name" value="HTHLUXR"/>
</dbReference>
<comment type="caution">
    <text evidence="4">The sequence shown here is derived from an EMBL/GenBank/DDBJ whole genome shotgun (WGS) entry which is preliminary data.</text>
</comment>
<dbReference type="EMBL" id="JAVREJ010000008">
    <property type="protein sequence ID" value="MDT0350549.1"/>
    <property type="molecule type" value="Genomic_DNA"/>
</dbReference>
<dbReference type="SMART" id="SM00421">
    <property type="entry name" value="HTH_LUXR"/>
    <property type="match status" value="1"/>
</dbReference>
<evidence type="ECO:0000259" key="3">
    <source>
        <dbReference type="PROSITE" id="PS50043"/>
    </source>
</evidence>
<sequence length="856" mass="91594">MGPVLLERDQELSRLRTCLAEAAAGTGSAVLLSGEAGAGKTSVVRAFSREVAGTVRMLAGTCDDLLSPRTFGPLRDAVRAGSLGDALTRGDRDAVLSGIEAELARPTTVLLVEDVHWADEATLDVLRFLARRIADLPALLVLTYRDDELGRGHPLRRVLGALGGERVHRLRLAPLSRAAVARLAGGTTATSARLYALTAGNPFFVTEALAAGSDGVPPTVVDAVLARVRGLDRPVQSALEQLAVVPSRVEVPLARALLGDITLLADAEHIGVLEVRPDAVAFRHELARRAVEGTLPRSVQIELNARVLAALRDRDGVDPARIVHHAVAAGDDAAVVAHAPEAARRACAAGAQDQGAMLYRAALARRELLTRHEEAALCEADAWAEFHANHRHEALSAAERAVRLRERLDDRSALGRALATLALQQWTNMRTDDAVASASRAVDLLRPAGDSAALQFALVYLGVVLVNVDRERESLAALDEALAMGERLGADPLRTQTLIYRGRGLWQLGDPSGPDELRRALAQASAAGEHGRVALGYVNHVGLLWRYGRYGEIDAVLEAGAAYCRNREFATSERAWDAYRHRLAALRGDWAGGEAGLRALLDDADNHGMLARHALPGLARIAVRRGTPDARELLAAAWENAEQAKSLQALVPTAAAAAELGWLTGDPSLGRDALALLPRTAQPGRERDRAELLRWLRRLGRPAETVDGCPEEFAADLRGDWRTAAAAWERVGDPYERAVQLLDSGEIEPVLEALAVFDGLGAAPAALLTRRRLRELDVRRVPRGPQATTRANPAGLTGRQLEILGLLGDGLTNAEIAARLVVSVRTVDHHVSAVLQKLDVSTRREAAALAARLAAD</sequence>
<dbReference type="InterPro" id="IPR036388">
    <property type="entry name" value="WH-like_DNA-bd_sf"/>
</dbReference>
<dbReference type="PANTHER" id="PTHR16305:SF28">
    <property type="entry name" value="GUANYLATE CYCLASE DOMAIN-CONTAINING PROTEIN"/>
    <property type="match status" value="1"/>
</dbReference>
<dbReference type="SUPFAM" id="SSF52540">
    <property type="entry name" value="P-loop containing nucleoside triphosphate hydrolases"/>
    <property type="match status" value="1"/>
</dbReference>
<dbReference type="InterPro" id="IPR011990">
    <property type="entry name" value="TPR-like_helical_dom_sf"/>
</dbReference>
<evidence type="ECO:0000313" key="4">
    <source>
        <dbReference type="EMBL" id="MDT0350549.1"/>
    </source>
</evidence>
<dbReference type="Pfam" id="PF00196">
    <property type="entry name" value="GerE"/>
    <property type="match status" value="1"/>
</dbReference>
<dbReference type="InterPro" id="IPR027417">
    <property type="entry name" value="P-loop_NTPase"/>
</dbReference>
<dbReference type="CDD" id="cd06170">
    <property type="entry name" value="LuxR_C_like"/>
    <property type="match status" value="1"/>
</dbReference>
<gene>
    <name evidence="4" type="ORF">RM445_13540</name>
</gene>
<protein>
    <submittedName>
        <fullName evidence="4">AAA family ATPase</fullName>
    </submittedName>
</protein>
<dbReference type="Gene3D" id="3.40.50.300">
    <property type="entry name" value="P-loop containing nucleotide triphosphate hydrolases"/>
    <property type="match status" value="1"/>
</dbReference>
<dbReference type="InterPro" id="IPR000792">
    <property type="entry name" value="Tscrpt_reg_LuxR_C"/>
</dbReference>
<organism evidence="4 5">
    <name type="scientific">Pseudonocardia charpentierae</name>
    <dbReference type="NCBI Taxonomy" id="3075545"/>
    <lineage>
        <taxon>Bacteria</taxon>
        <taxon>Bacillati</taxon>
        <taxon>Actinomycetota</taxon>
        <taxon>Actinomycetes</taxon>
        <taxon>Pseudonocardiales</taxon>
        <taxon>Pseudonocardiaceae</taxon>
        <taxon>Pseudonocardia</taxon>
    </lineage>
</organism>
<reference evidence="5" key="1">
    <citation type="submission" date="2023-07" db="EMBL/GenBank/DDBJ databases">
        <title>30 novel species of actinomycetes from the DSMZ collection.</title>
        <authorList>
            <person name="Nouioui I."/>
        </authorList>
    </citation>
    <scope>NUCLEOTIDE SEQUENCE [LARGE SCALE GENOMIC DNA]</scope>
    <source>
        <strain evidence="5">DSM 45834</strain>
    </source>
</reference>
<dbReference type="Proteomes" id="UP001183202">
    <property type="component" value="Unassembled WGS sequence"/>
</dbReference>
<keyword evidence="1" id="KW-0547">Nucleotide-binding</keyword>
<evidence type="ECO:0000256" key="1">
    <source>
        <dbReference type="ARBA" id="ARBA00022741"/>
    </source>
</evidence>
<dbReference type="SUPFAM" id="SSF48452">
    <property type="entry name" value="TPR-like"/>
    <property type="match status" value="1"/>
</dbReference>
<dbReference type="SUPFAM" id="SSF46894">
    <property type="entry name" value="C-terminal effector domain of the bipartite response regulators"/>
    <property type="match status" value="1"/>
</dbReference>
<dbReference type="Gene3D" id="1.10.10.10">
    <property type="entry name" value="Winged helix-like DNA-binding domain superfamily/Winged helix DNA-binding domain"/>
    <property type="match status" value="1"/>
</dbReference>
<dbReference type="InterPro" id="IPR041664">
    <property type="entry name" value="AAA_16"/>
</dbReference>
<keyword evidence="2" id="KW-0067">ATP-binding</keyword>
<dbReference type="PANTHER" id="PTHR16305">
    <property type="entry name" value="TESTICULAR SOLUBLE ADENYLYL CYCLASE"/>
    <property type="match status" value="1"/>
</dbReference>